<comment type="catalytic activity">
    <reaction evidence="29">
        <text>propanoyl-CoA + (R)-carnitine = O-propanoyl-(R)-carnitine + CoA</text>
        <dbReference type="Rhea" id="RHEA:44976"/>
        <dbReference type="ChEBI" id="CHEBI:16347"/>
        <dbReference type="ChEBI" id="CHEBI:53210"/>
        <dbReference type="ChEBI" id="CHEBI:57287"/>
        <dbReference type="ChEBI" id="CHEBI:57392"/>
    </reaction>
    <physiologicalReaction direction="left-to-right" evidence="29">
        <dbReference type="Rhea" id="RHEA:44977"/>
    </physiologicalReaction>
</comment>
<name>A0AAV6VRB0_9ARAC</name>
<feature type="active site" description="Proton acceptor" evidence="35">
    <location>
        <position position="352"/>
    </location>
</feature>
<keyword evidence="16 36" id="KW-0012">Acyltransferase</keyword>
<keyword evidence="13" id="KW-0496">Mitochondrion</keyword>
<evidence type="ECO:0000313" key="39">
    <source>
        <dbReference type="Proteomes" id="UP000827092"/>
    </source>
</evidence>
<evidence type="ECO:0000256" key="28">
    <source>
        <dbReference type="ARBA" id="ARBA00052568"/>
    </source>
</evidence>
<evidence type="ECO:0000256" key="26">
    <source>
        <dbReference type="ARBA" id="ARBA00051962"/>
    </source>
</evidence>
<keyword evidence="6" id="KW-0813">Transport</keyword>
<evidence type="ECO:0000256" key="9">
    <source>
        <dbReference type="ARBA" id="ARBA00022824"/>
    </source>
</evidence>
<dbReference type="GO" id="GO:0004092">
    <property type="term" value="F:carnitine O-acetyltransferase activity"/>
    <property type="evidence" value="ECO:0007669"/>
    <property type="project" value="UniProtKB-EC"/>
</dbReference>
<comment type="catalytic activity">
    <reaction evidence="22">
        <text>octanoyl-CoA + (R)-carnitine = O-octanoyl-(R)-carnitine + CoA</text>
        <dbReference type="Rhea" id="RHEA:17177"/>
        <dbReference type="ChEBI" id="CHEBI:16347"/>
        <dbReference type="ChEBI" id="CHEBI:18102"/>
        <dbReference type="ChEBI" id="CHEBI:57287"/>
        <dbReference type="ChEBI" id="CHEBI:57386"/>
        <dbReference type="EC" id="2.3.1.137"/>
    </reaction>
    <physiologicalReaction direction="left-to-right" evidence="22">
        <dbReference type="Rhea" id="RHEA:17178"/>
    </physiologicalReaction>
</comment>
<evidence type="ECO:0000256" key="23">
    <source>
        <dbReference type="ARBA" id="ARBA00051534"/>
    </source>
</evidence>
<organism evidence="38 39">
    <name type="scientific">Oedothorax gibbosus</name>
    <dbReference type="NCBI Taxonomy" id="931172"/>
    <lineage>
        <taxon>Eukaryota</taxon>
        <taxon>Metazoa</taxon>
        <taxon>Ecdysozoa</taxon>
        <taxon>Arthropoda</taxon>
        <taxon>Chelicerata</taxon>
        <taxon>Arachnida</taxon>
        <taxon>Araneae</taxon>
        <taxon>Araneomorphae</taxon>
        <taxon>Entelegynae</taxon>
        <taxon>Araneoidea</taxon>
        <taxon>Linyphiidae</taxon>
        <taxon>Erigoninae</taxon>
        <taxon>Oedothorax</taxon>
    </lineage>
</organism>
<dbReference type="EC" id="2.3.1.137" evidence="31"/>
<evidence type="ECO:0000256" key="3">
    <source>
        <dbReference type="ARBA" id="ARBA00004443"/>
    </source>
</evidence>
<dbReference type="PROSITE" id="PS00440">
    <property type="entry name" value="ACYLTRANSF_C_2"/>
    <property type="match status" value="1"/>
</dbReference>
<comment type="caution">
    <text evidence="38">The sequence shown here is derived from an EMBL/GenBank/DDBJ whole genome shotgun (WGS) entry which is preliminary data.</text>
</comment>
<protein>
    <recommendedName>
        <fullName evidence="33">Carnitine O-acetyltransferase</fullName>
        <ecNumber evidence="31">2.3.1.137</ecNumber>
        <ecNumber evidence="32">2.3.1.7</ecNumber>
    </recommendedName>
    <alternativeName>
        <fullName evidence="34">Carnitine acetyltransferase</fullName>
    </alternativeName>
</protein>
<dbReference type="Gene3D" id="3.30.559.10">
    <property type="entry name" value="Chloramphenicol acetyltransferase-like domain"/>
    <property type="match status" value="1"/>
</dbReference>
<dbReference type="GO" id="GO:0005777">
    <property type="term" value="C:peroxisome"/>
    <property type="evidence" value="ECO:0007669"/>
    <property type="project" value="UniProtKB-SubCell"/>
</dbReference>
<evidence type="ECO:0000256" key="6">
    <source>
        <dbReference type="ARBA" id="ARBA00022448"/>
    </source>
</evidence>
<evidence type="ECO:0000256" key="22">
    <source>
        <dbReference type="ARBA" id="ARBA00051518"/>
    </source>
</evidence>
<dbReference type="EMBL" id="JAFNEN010000027">
    <property type="protein sequence ID" value="KAG8199407.1"/>
    <property type="molecule type" value="Genomic_DNA"/>
</dbReference>
<comment type="similarity">
    <text evidence="4 36">Belongs to the carnitine/choline acetyltransferase family.</text>
</comment>
<dbReference type="AlphaFoldDB" id="A0AAV6VRB0"/>
<evidence type="ECO:0000256" key="34">
    <source>
        <dbReference type="ARBA" id="ARBA00079830"/>
    </source>
</evidence>
<dbReference type="FunFam" id="3.30.559.10:FF:000001">
    <property type="entry name" value="Carnitine O-acetyltransferase"/>
    <property type="match status" value="1"/>
</dbReference>
<dbReference type="InterPro" id="IPR000542">
    <property type="entry name" value="Carn_acyl_trans"/>
</dbReference>
<comment type="catalytic activity">
    <reaction evidence="25">
        <text>2-methylpropanoyl-CoA + (R)-carnitine = O-isobutanoyl-(R)-carnitine + CoA</text>
        <dbReference type="Rhea" id="RHEA:44988"/>
        <dbReference type="ChEBI" id="CHEBI:16347"/>
        <dbReference type="ChEBI" id="CHEBI:57287"/>
        <dbReference type="ChEBI" id="CHEBI:57338"/>
        <dbReference type="ChEBI" id="CHEBI:84838"/>
    </reaction>
    <physiologicalReaction direction="left-to-right" evidence="25">
        <dbReference type="Rhea" id="RHEA:44989"/>
    </physiologicalReaction>
</comment>
<comment type="function">
    <text evidence="30">Catalyzes the reversible transfer of acyl groups from carnitine to coenzyme A (CoA) and regulates the acyl-CoA/CoA ratio. Also plays a crucial role in the transport of fatty acids for beta-oxidation. Responsible for the synthesis of short- and branched-chain acylcarnitines. Active towards some branched-chain amino acid oxidation pathway (BCAAO) intermediates. Trans-2-enoyl-CoAs and 2-methylacyl-CoAs are poor substrates.</text>
</comment>
<keyword evidence="14" id="KW-0472">Membrane</keyword>
<dbReference type="GO" id="GO:0019254">
    <property type="term" value="P:carnitine metabolic process, CoA-linked"/>
    <property type="evidence" value="ECO:0007669"/>
    <property type="project" value="TreeGrafter"/>
</dbReference>
<dbReference type="EC" id="2.3.1.7" evidence="32"/>
<reference evidence="38 39" key="1">
    <citation type="journal article" date="2022" name="Nat. Ecol. Evol.">
        <title>A masculinizing supergene underlies an exaggerated male reproductive morph in a spider.</title>
        <authorList>
            <person name="Hendrickx F."/>
            <person name="De Corte Z."/>
            <person name="Sonet G."/>
            <person name="Van Belleghem S.M."/>
            <person name="Kostlbacher S."/>
            <person name="Vangestel C."/>
        </authorList>
    </citation>
    <scope>NUCLEOTIDE SEQUENCE [LARGE SCALE GENOMIC DNA]</scope>
    <source>
        <strain evidence="38">W744_W776</strain>
    </source>
</reference>
<keyword evidence="15" id="KW-0576">Peroxisome</keyword>
<keyword evidence="39" id="KW-1185">Reference proteome</keyword>
<evidence type="ECO:0000256" key="19">
    <source>
        <dbReference type="ARBA" id="ARBA00050851"/>
    </source>
</evidence>
<gene>
    <name evidence="38" type="ORF">JTE90_000275</name>
</gene>
<dbReference type="Pfam" id="PF00755">
    <property type="entry name" value="Carn_acyltransf"/>
    <property type="match status" value="1"/>
</dbReference>
<dbReference type="GO" id="GO:0005743">
    <property type="term" value="C:mitochondrial inner membrane"/>
    <property type="evidence" value="ECO:0007669"/>
    <property type="project" value="UniProtKB-SubCell"/>
</dbReference>
<keyword evidence="8" id="KW-0999">Mitochondrion inner membrane</keyword>
<evidence type="ECO:0000256" key="29">
    <source>
        <dbReference type="ARBA" id="ARBA00053012"/>
    </source>
</evidence>
<keyword evidence="9" id="KW-0256">Endoplasmic reticulum</keyword>
<evidence type="ECO:0000256" key="20">
    <source>
        <dbReference type="ARBA" id="ARBA00050860"/>
    </source>
</evidence>
<accession>A0AAV6VRB0</accession>
<evidence type="ECO:0000256" key="1">
    <source>
        <dbReference type="ARBA" id="ARBA00004240"/>
    </source>
</evidence>
<keyword evidence="7 36" id="KW-0808">Transferase</keyword>
<dbReference type="GO" id="GO:0006631">
    <property type="term" value="P:fatty acid metabolic process"/>
    <property type="evidence" value="ECO:0007669"/>
    <property type="project" value="UniProtKB-KW"/>
</dbReference>
<evidence type="ECO:0000256" key="33">
    <source>
        <dbReference type="ARBA" id="ARBA00074976"/>
    </source>
</evidence>
<evidence type="ECO:0000256" key="21">
    <source>
        <dbReference type="ARBA" id="ARBA00051087"/>
    </source>
</evidence>
<feature type="domain" description="Choline/carnitine acyltransferase" evidence="37">
    <location>
        <begin position="47"/>
        <end position="617"/>
    </location>
</feature>
<dbReference type="PANTHER" id="PTHR22589:SF103">
    <property type="entry name" value="CARNITINE O-ACETYL-TRANSFERASE, ISOFORM A-RELATED"/>
    <property type="match status" value="1"/>
</dbReference>
<comment type="catalytic activity">
    <reaction evidence="19">
        <text>butanoyl-CoA + (R)-carnitine = O-butanoyl-(R)-carnitine + CoA</text>
        <dbReference type="Rhea" id="RHEA:44980"/>
        <dbReference type="ChEBI" id="CHEBI:16347"/>
        <dbReference type="ChEBI" id="CHEBI:21949"/>
        <dbReference type="ChEBI" id="CHEBI:57287"/>
        <dbReference type="ChEBI" id="CHEBI:57371"/>
    </reaction>
    <physiologicalReaction direction="left-to-right" evidence="19">
        <dbReference type="Rhea" id="RHEA:44981"/>
    </physiologicalReaction>
</comment>
<evidence type="ECO:0000256" key="30">
    <source>
        <dbReference type="ARBA" id="ARBA00058613"/>
    </source>
</evidence>
<comment type="catalytic activity">
    <reaction evidence="27">
        <text>(R)-carnitine + acetyl-CoA = O-acetyl-(R)-carnitine + CoA</text>
        <dbReference type="Rhea" id="RHEA:21136"/>
        <dbReference type="ChEBI" id="CHEBI:16347"/>
        <dbReference type="ChEBI" id="CHEBI:57287"/>
        <dbReference type="ChEBI" id="CHEBI:57288"/>
        <dbReference type="ChEBI" id="CHEBI:57589"/>
        <dbReference type="EC" id="2.3.1.7"/>
    </reaction>
    <physiologicalReaction direction="left-to-right" evidence="27">
        <dbReference type="Rhea" id="RHEA:21137"/>
    </physiologicalReaction>
</comment>
<comment type="catalytic activity">
    <reaction evidence="18">
        <text>2-methylbutanoyl-CoA + (R)-carnitine = O-2-methylbutanoyl-(R)-carnitine + CoA</text>
        <dbReference type="Rhea" id="RHEA:44992"/>
        <dbReference type="ChEBI" id="CHEBI:16347"/>
        <dbReference type="ChEBI" id="CHEBI:57287"/>
        <dbReference type="ChEBI" id="CHEBI:57336"/>
        <dbReference type="ChEBI" id="CHEBI:84840"/>
    </reaction>
    <physiologicalReaction direction="left-to-right" evidence="18">
        <dbReference type="Rhea" id="RHEA:44993"/>
    </physiologicalReaction>
</comment>
<evidence type="ECO:0000256" key="13">
    <source>
        <dbReference type="ARBA" id="ARBA00023128"/>
    </source>
</evidence>
<dbReference type="InterPro" id="IPR042231">
    <property type="entry name" value="Cho/carn_acyl_trans_2"/>
</dbReference>
<evidence type="ECO:0000256" key="18">
    <source>
        <dbReference type="ARBA" id="ARBA00050207"/>
    </source>
</evidence>
<dbReference type="GO" id="GO:0008458">
    <property type="term" value="F:carnitine O-octanoyltransferase activity"/>
    <property type="evidence" value="ECO:0007669"/>
    <property type="project" value="UniProtKB-EC"/>
</dbReference>
<evidence type="ECO:0000313" key="38">
    <source>
        <dbReference type="EMBL" id="KAG8199407.1"/>
    </source>
</evidence>
<evidence type="ECO:0000256" key="10">
    <source>
        <dbReference type="ARBA" id="ARBA00022832"/>
    </source>
</evidence>
<dbReference type="FunFam" id="3.30.559.70:FF:000002">
    <property type="entry name" value="Carnitine O-acetyltransferase"/>
    <property type="match status" value="1"/>
</dbReference>
<keyword evidence="10" id="KW-0276">Fatty acid metabolism</keyword>
<comment type="catalytic activity">
    <reaction evidence="23">
        <text>2,6-dimethylheptanoyl-CoA + (R)-carnitine = O-2,6-dimethylheptanoyl-(R)-carnitine + CoA</text>
        <dbReference type="Rhea" id="RHEA:45004"/>
        <dbReference type="ChEBI" id="CHEBI:16347"/>
        <dbReference type="ChEBI" id="CHEBI:57287"/>
        <dbReference type="ChEBI" id="CHEBI:84843"/>
        <dbReference type="ChEBI" id="CHEBI:84847"/>
    </reaction>
    <physiologicalReaction direction="left-to-right" evidence="23">
        <dbReference type="Rhea" id="RHEA:45005"/>
    </physiologicalReaction>
</comment>
<keyword evidence="12" id="KW-0443">Lipid metabolism</keyword>
<evidence type="ECO:0000256" key="24">
    <source>
        <dbReference type="ARBA" id="ARBA00051554"/>
    </source>
</evidence>
<dbReference type="PANTHER" id="PTHR22589">
    <property type="entry name" value="CARNITINE O-ACYLTRANSFERASE"/>
    <property type="match status" value="1"/>
</dbReference>
<proteinExistence type="inferred from homology"/>
<evidence type="ECO:0000256" key="11">
    <source>
        <dbReference type="ARBA" id="ARBA00022990"/>
    </source>
</evidence>
<evidence type="ECO:0000256" key="25">
    <source>
        <dbReference type="ARBA" id="ARBA00051955"/>
    </source>
</evidence>
<dbReference type="Proteomes" id="UP000827092">
    <property type="component" value="Unassembled WGS sequence"/>
</dbReference>
<evidence type="ECO:0000256" key="2">
    <source>
        <dbReference type="ARBA" id="ARBA00004275"/>
    </source>
</evidence>
<evidence type="ECO:0000259" key="37">
    <source>
        <dbReference type="Pfam" id="PF00755"/>
    </source>
</evidence>
<evidence type="ECO:0000256" key="35">
    <source>
        <dbReference type="PIRSR" id="PIRSR600542-1"/>
    </source>
</evidence>
<evidence type="ECO:0000256" key="4">
    <source>
        <dbReference type="ARBA" id="ARBA00005232"/>
    </source>
</evidence>
<evidence type="ECO:0000256" key="31">
    <source>
        <dbReference type="ARBA" id="ARBA00066418"/>
    </source>
</evidence>
<dbReference type="Gene3D" id="3.30.559.70">
    <property type="entry name" value="Choline/Carnitine o-acyltransferase, domain 2"/>
    <property type="match status" value="1"/>
</dbReference>
<evidence type="ECO:0000256" key="14">
    <source>
        <dbReference type="ARBA" id="ARBA00023136"/>
    </source>
</evidence>
<comment type="catalytic activity">
    <reaction evidence="24">
        <text>3-methylbutanoyl-CoA + (R)-carnitine = O-3-methylbutanoyl-(R)-carnitine + CoA</text>
        <dbReference type="Rhea" id="RHEA:44984"/>
        <dbReference type="ChEBI" id="CHEBI:16347"/>
        <dbReference type="ChEBI" id="CHEBI:57287"/>
        <dbReference type="ChEBI" id="CHEBI:57345"/>
        <dbReference type="ChEBI" id="CHEBI:70819"/>
    </reaction>
    <physiologicalReaction direction="left-to-right" evidence="24">
        <dbReference type="Rhea" id="RHEA:44985"/>
    </physiologicalReaction>
</comment>
<evidence type="ECO:0000256" key="27">
    <source>
        <dbReference type="ARBA" id="ARBA00052310"/>
    </source>
</evidence>
<comment type="catalytic activity">
    <reaction evidence="17">
        <text>decanoyl-CoA + (R)-carnitine = O-decanoyl-(R)-carnitine + CoA</text>
        <dbReference type="Rhea" id="RHEA:44828"/>
        <dbReference type="ChEBI" id="CHEBI:16347"/>
        <dbReference type="ChEBI" id="CHEBI:28717"/>
        <dbReference type="ChEBI" id="CHEBI:57287"/>
        <dbReference type="ChEBI" id="CHEBI:61430"/>
    </reaction>
    <physiologicalReaction direction="left-to-right" evidence="17">
        <dbReference type="Rhea" id="RHEA:44829"/>
    </physiologicalReaction>
</comment>
<evidence type="ECO:0000256" key="8">
    <source>
        <dbReference type="ARBA" id="ARBA00022792"/>
    </source>
</evidence>
<comment type="catalytic activity">
    <reaction evidence="20">
        <text>3-hydroxybutanoyl-CoA + (R)-carnitine = O-3-hydroxybutanoyl-(R)-carnitine + CoA</text>
        <dbReference type="Rhea" id="RHEA:45000"/>
        <dbReference type="ChEBI" id="CHEBI:16347"/>
        <dbReference type="ChEBI" id="CHEBI:57287"/>
        <dbReference type="ChEBI" id="CHEBI:78611"/>
        <dbReference type="ChEBI" id="CHEBI:84842"/>
    </reaction>
    <physiologicalReaction direction="left-to-right" evidence="20">
        <dbReference type="Rhea" id="RHEA:45001"/>
    </physiologicalReaction>
</comment>
<keyword evidence="11" id="KW-0007">Acetylation</keyword>
<comment type="catalytic activity">
    <reaction evidence="28">
        <text>acetoacetyl-CoA + (R)-carnitine = O-3-oxobutanoyl-(R)-carnitine + CoA</text>
        <dbReference type="Rhea" id="RHEA:44996"/>
        <dbReference type="ChEBI" id="CHEBI:16347"/>
        <dbReference type="ChEBI" id="CHEBI:57286"/>
        <dbReference type="ChEBI" id="CHEBI:57287"/>
        <dbReference type="ChEBI" id="CHEBI:84841"/>
    </reaction>
    <physiologicalReaction direction="left-to-right" evidence="28">
        <dbReference type="Rhea" id="RHEA:44997"/>
    </physiologicalReaction>
</comment>
<sequence>MVLRLSRLLLKQTEAIMTRQKFATAASTTVNAKIKEFQTHQQSLPRLPVPPLHPSLEKYLLSVRPLLTEEEYNNTVKVVKDFGAPNGLGSQLHALLKERAKVTENWLDEWWLDTAYLGFRSPLVVYSSPGLVFPLKDFNTVERQLRFAARLVAGALDFKMLIDNFALPLETMGGKPLDMAQYYKIFSTCRIPECPTDSLVFHALHPESPKHIVVAHNNHYFSVDVYGDDGKPLNESQLLAQLQSVVAQSSIEKSPIGVLTTLDRDSWAKAYKRLRKYDYQNKESIKSIQKAIFLLCLDKIVPDTNCLNRKTHAALQTIHGGGPKGNAGNRWYDKTIQFIVGGDGVVGLTYEHSPAEGPPITQMMDHVVDYIQKTKGNKWLPSTEVTEPTKLRFKLSDDTMQDIKEAENELQTLVDDLEMSCFTYEPYGKDFIKSQRLSPDSYVQMAIQLAFYKIHNQITATYESGSSRKFLHGRTEIIRSASMEGLDFCKEMTDKASPPHTKAAALRSAVDAHKEYTIQAISGLGIDRMLLGLKKIALENGMNVPDLYMDTGYTTSTHFKLSTSQVPSKIDAFMCYGPLVPDGYGCCYNPRPSSINFGLSACNSSPETQSSNFMKALIESLNEMHDVLNQSQKAKL</sequence>
<evidence type="ECO:0000256" key="16">
    <source>
        <dbReference type="ARBA" id="ARBA00023315"/>
    </source>
</evidence>
<evidence type="ECO:0000256" key="7">
    <source>
        <dbReference type="ARBA" id="ARBA00022679"/>
    </source>
</evidence>
<evidence type="ECO:0000256" key="15">
    <source>
        <dbReference type="ARBA" id="ARBA00023140"/>
    </source>
</evidence>
<dbReference type="InterPro" id="IPR039551">
    <property type="entry name" value="Cho/carn_acyl_trans"/>
</dbReference>
<evidence type="ECO:0000256" key="12">
    <source>
        <dbReference type="ARBA" id="ARBA00023098"/>
    </source>
</evidence>
<comment type="catalytic activity">
    <reaction evidence="26">
        <text>hexanoyl-CoA + (R)-carnitine = O-hexanoyl-(R)-carnitine + CoA</text>
        <dbReference type="Rhea" id="RHEA:44972"/>
        <dbReference type="ChEBI" id="CHEBI:16347"/>
        <dbReference type="ChEBI" id="CHEBI:57287"/>
        <dbReference type="ChEBI" id="CHEBI:62620"/>
        <dbReference type="ChEBI" id="CHEBI:84834"/>
    </reaction>
    <physiologicalReaction direction="left-to-right" evidence="26">
        <dbReference type="Rhea" id="RHEA:44973"/>
    </physiologicalReaction>
</comment>
<evidence type="ECO:0000256" key="36">
    <source>
        <dbReference type="RuleBase" id="RU003801"/>
    </source>
</evidence>
<comment type="subunit">
    <text evidence="5">Monomer.</text>
</comment>
<dbReference type="GO" id="GO:0005783">
    <property type="term" value="C:endoplasmic reticulum"/>
    <property type="evidence" value="ECO:0007669"/>
    <property type="project" value="UniProtKB-SubCell"/>
</dbReference>
<dbReference type="SUPFAM" id="SSF52777">
    <property type="entry name" value="CoA-dependent acyltransferases"/>
    <property type="match status" value="2"/>
</dbReference>
<evidence type="ECO:0000256" key="17">
    <source>
        <dbReference type="ARBA" id="ARBA00050133"/>
    </source>
</evidence>
<comment type="subcellular location">
    <subcellularLocation>
        <location evidence="1">Endoplasmic reticulum</location>
    </subcellularLocation>
    <subcellularLocation>
        <location evidence="3">Mitochondrion inner membrane</location>
        <topology evidence="3">Peripheral membrane protein</topology>
        <orientation evidence="3">Matrix side</orientation>
    </subcellularLocation>
    <subcellularLocation>
        <location evidence="2">Peroxisome</location>
    </subcellularLocation>
</comment>
<comment type="catalytic activity">
    <reaction evidence="21">
        <text>4,8-dimethylnonanoyl-CoA + (R)-carnitine = O-4,8-dimethylnonanoyl-(R)-carnitine + CoA</text>
        <dbReference type="Rhea" id="RHEA:44860"/>
        <dbReference type="ChEBI" id="CHEBI:16347"/>
        <dbReference type="ChEBI" id="CHEBI:57287"/>
        <dbReference type="ChEBI" id="CHEBI:77061"/>
        <dbReference type="ChEBI" id="CHEBI:84654"/>
    </reaction>
    <physiologicalReaction direction="left-to-right" evidence="21">
        <dbReference type="Rhea" id="RHEA:44861"/>
    </physiologicalReaction>
</comment>
<evidence type="ECO:0000256" key="32">
    <source>
        <dbReference type="ARBA" id="ARBA00066910"/>
    </source>
</evidence>
<dbReference type="InterPro" id="IPR023213">
    <property type="entry name" value="CAT-like_dom_sf"/>
</dbReference>
<evidence type="ECO:0000256" key="5">
    <source>
        <dbReference type="ARBA" id="ARBA00011245"/>
    </source>
</evidence>